<name>A4RZB2_OSTLU</name>
<dbReference type="SMART" id="SM00450">
    <property type="entry name" value="RHOD"/>
    <property type="match status" value="1"/>
</dbReference>
<dbReference type="InterPro" id="IPR036873">
    <property type="entry name" value="Rhodanese-like_dom_sf"/>
</dbReference>
<dbReference type="HOGENOM" id="CLU_790829_0_0_1"/>
<dbReference type="AlphaFoldDB" id="A4RZB2"/>
<dbReference type="PROSITE" id="PS50206">
    <property type="entry name" value="RHODANESE_3"/>
    <property type="match status" value="1"/>
</dbReference>
<dbReference type="eggNOG" id="ENOG502QSV6">
    <property type="taxonomic scope" value="Eukaryota"/>
</dbReference>
<proteinExistence type="predicted"/>
<organism evidence="2 3">
    <name type="scientific">Ostreococcus lucimarinus (strain CCE9901)</name>
    <dbReference type="NCBI Taxonomy" id="436017"/>
    <lineage>
        <taxon>Eukaryota</taxon>
        <taxon>Viridiplantae</taxon>
        <taxon>Chlorophyta</taxon>
        <taxon>Mamiellophyceae</taxon>
        <taxon>Mamiellales</taxon>
        <taxon>Bathycoccaceae</taxon>
        <taxon>Ostreococcus</taxon>
    </lineage>
</organism>
<evidence type="ECO:0000259" key="1">
    <source>
        <dbReference type="PROSITE" id="PS50206"/>
    </source>
</evidence>
<dbReference type="KEGG" id="olu:OSTLU_32322"/>
<keyword evidence="3" id="KW-1185">Reference proteome</keyword>
<dbReference type="PANTHER" id="PTHR34209">
    <property type="entry name" value="RHODANESE/CELL CYCLE CONTROL PHOSPHATASE SUPERFAMILY PROTEIN"/>
    <property type="match status" value="1"/>
</dbReference>
<evidence type="ECO:0000313" key="2">
    <source>
        <dbReference type="EMBL" id="ABO96837.1"/>
    </source>
</evidence>
<dbReference type="OrthoDB" id="2015023at2759"/>
<dbReference type="InterPro" id="IPR044690">
    <property type="entry name" value="CAS_plant"/>
</dbReference>
<dbReference type="SUPFAM" id="SSF52821">
    <property type="entry name" value="Rhodanese/Cell cycle control phosphatase"/>
    <property type="match status" value="1"/>
</dbReference>
<dbReference type="InterPro" id="IPR001763">
    <property type="entry name" value="Rhodanese-like_dom"/>
</dbReference>
<dbReference type="GO" id="GO:0071277">
    <property type="term" value="P:cellular response to calcium ion"/>
    <property type="evidence" value="ECO:0007669"/>
    <property type="project" value="InterPro"/>
</dbReference>
<gene>
    <name evidence="2" type="ORF">OSTLU_32322</name>
</gene>
<dbReference type="EMBL" id="CP000586">
    <property type="protein sequence ID" value="ABO96837.1"/>
    <property type="molecule type" value="Genomic_DNA"/>
</dbReference>
<dbReference type="GO" id="GO:0090333">
    <property type="term" value="P:regulation of stomatal closure"/>
    <property type="evidence" value="ECO:0007669"/>
    <property type="project" value="InterPro"/>
</dbReference>
<dbReference type="STRING" id="436017.A4RZB2"/>
<accession>A4RZB2</accession>
<dbReference type="Proteomes" id="UP000001568">
    <property type="component" value="Chromosome 6"/>
</dbReference>
<dbReference type="GeneID" id="5002181"/>
<sequence length="351" mass="35721">MYAAPRCALRATNATKSFAKAEKRSGVVARASTSDKRAVTTTTTTLTALTMMTHAGAAHAGQVSDRLAAVLDAADSAADAATAVFSQAADLVAQGVELAQEAAPVVLPVAERAVKAVTPVGEAVGAYAGRAIVPAADEALKQASSASGQALSSADSALKAQGVDIAPAAKVFEEGAQIVFDATVPIAQQVADYLADASGEELATTAGELFLAYLLAPVVFKLVADIARGYRGDLRPIEAYDMLLSENAVIVDTRGSEVTVQLPGGANKRVLVCGIEKSGAFSNAAAGKVAALKIASLRGVSRGKKVILLDQNGGSAKALAKALAKQGFSKVFTVRGGYNSWSRSGLATTDR</sequence>
<dbReference type="OMA" id="RIDHTHS"/>
<dbReference type="Pfam" id="PF00581">
    <property type="entry name" value="Rhodanese"/>
    <property type="match status" value="1"/>
</dbReference>
<evidence type="ECO:0000313" key="3">
    <source>
        <dbReference type="Proteomes" id="UP000001568"/>
    </source>
</evidence>
<dbReference type="PANTHER" id="PTHR34209:SF1">
    <property type="entry name" value="CALCIUM SENSING RECEPTOR, CHLOROPLASTIC"/>
    <property type="match status" value="1"/>
</dbReference>
<feature type="domain" description="Rhodanese" evidence="1">
    <location>
        <begin position="299"/>
        <end position="350"/>
    </location>
</feature>
<dbReference type="RefSeq" id="XP_001418544.1">
    <property type="nucleotide sequence ID" value="XM_001418507.1"/>
</dbReference>
<protein>
    <recommendedName>
        <fullName evidence="1">Rhodanese domain-containing protein</fullName>
    </recommendedName>
</protein>
<dbReference type="Gene3D" id="3.40.250.10">
    <property type="entry name" value="Rhodanese-like domain"/>
    <property type="match status" value="1"/>
</dbReference>
<dbReference type="Gramene" id="ABO96837">
    <property type="protein sequence ID" value="ABO96837"/>
    <property type="gene ID" value="OSTLU_32322"/>
</dbReference>
<dbReference type="GO" id="GO:0009704">
    <property type="term" value="P:de-etiolation"/>
    <property type="evidence" value="ECO:0007669"/>
    <property type="project" value="InterPro"/>
</dbReference>
<reference evidence="2 3" key="1">
    <citation type="journal article" date="2007" name="Proc. Natl. Acad. Sci. U.S.A.">
        <title>The tiny eukaryote Ostreococcus provides genomic insights into the paradox of plankton speciation.</title>
        <authorList>
            <person name="Palenik B."/>
            <person name="Grimwood J."/>
            <person name="Aerts A."/>
            <person name="Rouze P."/>
            <person name="Salamov A."/>
            <person name="Putnam N."/>
            <person name="Dupont C."/>
            <person name="Jorgensen R."/>
            <person name="Derelle E."/>
            <person name="Rombauts S."/>
            <person name="Zhou K."/>
            <person name="Otillar R."/>
            <person name="Merchant S.S."/>
            <person name="Podell S."/>
            <person name="Gaasterland T."/>
            <person name="Napoli C."/>
            <person name="Gendler K."/>
            <person name="Manuell A."/>
            <person name="Tai V."/>
            <person name="Vallon O."/>
            <person name="Piganeau G."/>
            <person name="Jancek S."/>
            <person name="Heijde M."/>
            <person name="Jabbari K."/>
            <person name="Bowler C."/>
            <person name="Lohr M."/>
            <person name="Robbens S."/>
            <person name="Werner G."/>
            <person name="Dubchak I."/>
            <person name="Pazour G.J."/>
            <person name="Ren Q."/>
            <person name="Paulsen I."/>
            <person name="Delwiche C."/>
            <person name="Schmutz J."/>
            <person name="Rokhsar D."/>
            <person name="Van de Peer Y."/>
            <person name="Moreau H."/>
            <person name="Grigoriev I.V."/>
        </authorList>
    </citation>
    <scope>NUCLEOTIDE SEQUENCE [LARGE SCALE GENOMIC DNA]</scope>
    <source>
        <strain evidence="2 3">CCE9901</strain>
    </source>
</reference>